<dbReference type="SMART" id="SM00387">
    <property type="entry name" value="HATPase_c"/>
    <property type="match status" value="1"/>
</dbReference>
<evidence type="ECO:0000256" key="1">
    <source>
        <dbReference type="SAM" id="MobiDB-lite"/>
    </source>
</evidence>
<reference evidence="4" key="1">
    <citation type="submission" date="2016-10" db="EMBL/GenBank/DDBJ databases">
        <authorList>
            <person name="Varghese N."/>
            <person name="Submissions S."/>
        </authorList>
    </citation>
    <scope>NUCLEOTIDE SEQUENCE [LARGE SCALE GENOMIC DNA]</scope>
    <source>
        <strain evidence="4">DSM 45459</strain>
    </source>
</reference>
<name>A0A1H1FKP6_9ACTN</name>
<dbReference type="GO" id="GO:0000155">
    <property type="term" value="F:phosphorelay sensor kinase activity"/>
    <property type="evidence" value="ECO:0007669"/>
    <property type="project" value="InterPro"/>
</dbReference>
<dbReference type="Pfam" id="PF02518">
    <property type="entry name" value="HATPase_c"/>
    <property type="match status" value="1"/>
</dbReference>
<dbReference type="Pfam" id="PF06580">
    <property type="entry name" value="His_kinase"/>
    <property type="match status" value="1"/>
</dbReference>
<dbReference type="PANTHER" id="PTHR34220">
    <property type="entry name" value="SENSOR HISTIDINE KINASE YPDA"/>
    <property type="match status" value="1"/>
</dbReference>
<dbReference type="InterPro" id="IPR036890">
    <property type="entry name" value="HATPase_C_sf"/>
</dbReference>
<dbReference type="STRING" id="995062.SAMN04489718_3084"/>
<proteinExistence type="predicted"/>
<feature type="domain" description="Histidine kinase/HSP90-like ATPase" evidence="2">
    <location>
        <begin position="272"/>
        <end position="382"/>
    </location>
</feature>
<dbReference type="InterPro" id="IPR003594">
    <property type="entry name" value="HATPase_dom"/>
</dbReference>
<protein>
    <submittedName>
        <fullName evidence="3">Two-component system, LytT family, sensor kinase</fullName>
    </submittedName>
</protein>
<evidence type="ECO:0000259" key="2">
    <source>
        <dbReference type="SMART" id="SM00387"/>
    </source>
</evidence>
<dbReference type="GO" id="GO:0016020">
    <property type="term" value="C:membrane"/>
    <property type="evidence" value="ECO:0007669"/>
    <property type="project" value="InterPro"/>
</dbReference>
<keyword evidence="3" id="KW-0418">Kinase</keyword>
<dbReference type="PANTHER" id="PTHR34220:SF7">
    <property type="entry name" value="SENSOR HISTIDINE KINASE YPDA"/>
    <property type="match status" value="1"/>
</dbReference>
<accession>A0A1H1FKP6</accession>
<organism evidence="3 4">
    <name type="scientific">Actinopolyspora saharensis</name>
    <dbReference type="NCBI Taxonomy" id="995062"/>
    <lineage>
        <taxon>Bacteria</taxon>
        <taxon>Bacillati</taxon>
        <taxon>Actinomycetota</taxon>
        <taxon>Actinomycetes</taxon>
        <taxon>Actinopolysporales</taxon>
        <taxon>Actinopolysporaceae</taxon>
        <taxon>Actinopolyspora</taxon>
    </lineage>
</organism>
<dbReference type="Gene3D" id="3.30.565.10">
    <property type="entry name" value="Histidine kinase-like ATPase, C-terminal domain"/>
    <property type="match status" value="1"/>
</dbReference>
<dbReference type="InterPro" id="IPR050640">
    <property type="entry name" value="Bact_2-comp_sensor_kinase"/>
</dbReference>
<dbReference type="AlphaFoldDB" id="A0A1H1FKP6"/>
<feature type="region of interest" description="Disordered" evidence="1">
    <location>
        <begin position="386"/>
        <end position="492"/>
    </location>
</feature>
<sequence>MLTLIAALAVLGMFVMLCRSRRVSTSKEDATLAALHRVTSAAPHLRRGLDQEAADETAPHLRALLSCVAVGIVDAEGTLLSWDGGVNEHYRDLTGTIDRSLRTGKSEYVDHADLPCDERPCLMRHAVVVPLEVDSNNRGALVLITAGDRKRLFRAAQEVADHVSAQLQLAELQFSREKLAEAEVRALRAQISPHFVYNALNTISALIRTDPDQATELITEFADFTRYSFRSNEMYTTLAEEIRNIDRYLMLESARFGPERLKVQLKIAPEVLPVVLPFLALQPLVENAVRHGLAKKPGGGTVSVFAEDNGSEALISVDDDGIGMDPQQLEEELEGSHTDGSHVGLGNVNDRMRATFGNDYGLVVETEQGAGMKVIMRVPKFAPGVQPLSSQPFEEADCPEPPPPAESAEESAPSAEAVPEHAATEESVAGWDAAPVQDAAPADTAAEPEAAADQENSPAQGSDPVELAGVEAAERDVVEEVRQEETVRPSGA</sequence>
<gene>
    <name evidence="3" type="ORF">SAMN04489718_3084</name>
</gene>
<dbReference type="InterPro" id="IPR010559">
    <property type="entry name" value="Sig_transdc_His_kin_internal"/>
</dbReference>
<dbReference type="SUPFAM" id="SSF55874">
    <property type="entry name" value="ATPase domain of HSP90 chaperone/DNA topoisomerase II/histidine kinase"/>
    <property type="match status" value="1"/>
</dbReference>
<feature type="compositionally biased region" description="Low complexity" evidence="1">
    <location>
        <begin position="432"/>
        <end position="455"/>
    </location>
</feature>
<keyword evidence="3" id="KW-0808">Transferase</keyword>
<evidence type="ECO:0000313" key="3">
    <source>
        <dbReference type="EMBL" id="SDR01299.1"/>
    </source>
</evidence>
<evidence type="ECO:0000313" key="4">
    <source>
        <dbReference type="Proteomes" id="UP000199301"/>
    </source>
</evidence>
<keyword evidence="4" id="KW-1185">Reference proteome</keyword>
<dbReference type="EMBL" id="FNKO01000002">
    <property type="protein sequence ID" value="SDR01299.1"/>
    <property type="molecule type" value="Genomic_DNA"/>
</dbReference>
<dbReference type="Proteomes" id="UP000199301">
    <property type="component" value="Unassembled WGS sequence"/>
</dbReference>
<feature type="compositionally biased region" description="Basic and acidic residues" evidence="1">
    <location>
        <begin position="472"/>
        <end position="492"/>
    </location>
</feature>